<dbReference type="CDD" id="cd17323">
    <property type="entry name" value="MFS_Tpo1_MDR_like"/>
    <property type="match status" value="1"/>
</dbReference>
<protein>
    <recommendedName>
        <fullName evidence="7">Major facilitator superfamily (MFS) profile domain-containing protein</fullName>
    </recommendedName>
</protein>
<sequence>MSQMNIEHDVEKRDFGIGQPPENYMTTIDLEKSNSLNHELPPTSRQTSPGSTENVATDITMPLNWPVWKKIINMGVPSIASAVVTFGSSVCAPAIPDLMHDFHVSETVAILPLTTYVLGLAFGPMISAPLSETLGRLGTYRTAIPISALFSLGAGYAPNLGALCVLRFFAGAFGGAVIPVCAGTAADIFSPQHFAVAGAWLLYFPALGPAIGPVVGSYVTDSGWRWSQYTLAIASAVSYLPVFFLEETYAKIILARRFQKQQERSPSSTTDAQTDIPPKPPAKTILFTILFITLLRPAKMLVTEPIVAFLSIYVAFSFAVHFTFFASVPYVFAHVYGFDRGETGLVFLAICGGCTLVLPTAILLDKWVYQKQWKLSPGCVEPEHRLWVAMMGAVGLPVGLFWFAWSARHGVHWIVPTLSMVPFAWGNLCIYVSPLDTFLSSHTDTNEIGTAMYLLDTYAALTAASAIAANGLLRYIMGATFPLFTTAMYERLGIAWATSLLGFVTLAMLPIPWVLYQWGPKIRAASKFETKG</sequence>
<dbReference type="PANTHER" id="PTHR23502">
    <property type="entry name" value="MAJOR FACILITATOR SUPERFAMILY"/>
    <property type="match status" value="1"/>
</dbReference>
<proteinExistence type="predicted"/>
<feature type="transmembrane region" description="Helical" evidence="6">
    <location>
        <begin position="306"/>
        <end position="332"/>
    </location>
</feature>
<evidence type="ECO:0000256" key="4">
    <source>
        <dbReference type="ARBA" id="ARBA00023136"/>
    </source>
</evidence>
<feature type="transmembrane region" description="Helical" evidence="6">
    <location>
        <begin position="226"/>
        <end position="245"/>
    </location>
</feature>
<dbReference type="PROSITE" id="PS50850">
    <property type="entry name" value="MFS"/>
    <property type="match status" value="1"/>
</dbReference>
<evidence type="ECO:0000256" key="2">
    <source>
        <dbReference type="ARBA" id="ARBA00022692"/>
    </source>
</evidence>
<evidence type="ECO:0000313" key="8">
    <source>
        <dbReference type="EMBL" id="KAL2075992.1"/>
    </source>
</evidence>
<gene>
    <name evidence="8" type="ORF">VTL71DRAFT_935</name>
</gene>
<evidence type="ECO:0000313" key="9">
    <source>
        <dbReference type="Proteomes" id="UP001595075"/>
    </source>
</evidence>
<dbReference type="Gene3D" id="1.20.1250.20">
    <property type="entry name" value="MFS general substrate transporter like domains"/>
    <property type="match status" value="1"/>
</dbReference>
<accession>A0ABR4D2D9</accession>
<name>A0ABR4D2D9_9HELO</name>
<feature type="transmembrane region" description="Helical" evidence="6">
    <location>
        <begin position="107"/>
        <end position="126"/>
    </location>
</feature>
<dbReference type="InterPro" id="IPR011701">
    <property type="entry name" value="MFS"/>
</dbReference>
<feature type="transmembrane region" description="Helical" evidence="6">
    <location>
        <begin position="453"/>
        <end position="473"/>
    </location>
</feature>
<dbReference type="EMBL" id="JAZHXI010000001">
    <property type="protein sequence ID" value="KAL2075992.1"/>
    <property type="molecule type" value="Genomic_DNA"/>
</dbReference>
<comment type="subcellular location">
    <subcellularLocation>
        <location evidence="1">Membrane</location>
        <topology evidence="1">Multi-pass membrane protein</topology>
    </subcellularLocation>
</comment>
<comment type="caution">
    <text evidence="8">The sequence shown here is derived from an EMBL/GenBank/DDBJ whole genome shotgun (WGS) entry which is preliminary data.</text>
</comment>
<evidence type="ECO:0000256" key="1">
    <source>
        <dbReference type="ARBA" id="ARBA00004141"/>
    </source>
</evidence>
<feature type="transmembrane region" description="Helical" evidence="6">
    <location>
        <begin position="344"/>
        <end position="364"/>
    </location>
</feature>
<keyword evidence="2 6" id="KW-0812">Transmembrane</keyword>
<dbReference type="SUPFAM" id="SSF103473">
    <property type="entry name" value="MFS general substrate transporter"/>
    <property type="match status" value="1"/>
</dbReference>
<dbReference type="InterPro" id="IPR020846">
    <property type="entry name" value="MFS_dom"/>
</dbReference>
<dbReference type="Proteomes" id="UP001595075">
    <property type="component" value="Unassembled WGS sequence"/>
</dbReference>
<feature type="transmembrane region" description="Helical" evidence="6">
    <location>
        <begin position="168"/>
        <end position="189"/>
    </location>
</feature>
<dbReference type="PANTHER" id="PTHR23502:SF38">
    <property type="entry name" value="POLYAMINE TRANSPORTER 4"/>
    <property type="match status" value="1"/>
</dbReference>
<keyword evidence="4 6" id="KW-0472">Membrane</keyword>
<dbReference type="Pfam" id="PF07690">
    <property type="entry name" value="MFS_1"/>
    <property type="match status" value="1"/>
</dbReference>
<dbReference type="InterPro" id="IPR036259">
    <property type="entry name" value="MFS_trans_sf"/>
</dbReference>
<feature type="transmembrane region" description="Helical" evidence="6">
    <location>
        <begin position="385"/>
        <end position="405"/>
    </location>
</feature>
<keyword evidence="3 6" id="KW-1133">Transmembrane helix</keyword>
<organism evidence="8 9">
    <name type="scientific">Oculimacula yallundae</name>
    <dbReference type="NCBI Taxonomy" id="86028"/>
    <lineage>
        <taxon>Eukaryota</taxon>
        <taxon>Fungi</taxon>
        <taxon>Dikarya</taxon>
        <taxon>Ascomycota</taxon>
        <taxon>Pezizomycotina</taxon>
        <taxon>Leotiomycetes</taxon>
        <taxon>Helotiales</taxon>
        <taxon>Ploettnerulaceae</taxon>
        <taxon>Oculimacula</taxon>
    </lineage>
</organism>
<feature type="transmembrane region" description="Helical" evidence="6">
    <location>
        <begin position="138"/>
        <end position="156"/>
    </location>
</feature>
<feature type="transmembrane region" description="Helical" evidence="6">
    <location>
        <begin position="201"/>
        <end position="220"/>
    </location>
</feature>
<keyword evidence="9" id="KW-1185">Reference proteome</keyword>
<feature type="transmembrane region" description="Helical" evidence="6">
    <location>
        <begin position="493"/>
        <end position="516"/>
    </location>
</feature>
<feature type="transmembrane region" description="Helical" evidence="6">
    <location>
        <begin position="411"/>
        <end position="432"/>
    </location>
</feature>
<reference evidence="8 9" key="1">
    <citation type="journal article" date="2024" name="Commun. Biol.">
        <title>Comparative genomic analysis of thermophilic fungi reveals convergent evolutionary adaptations and gene losses.</title>
        <authorList>
            <person name="Steindorff A.S."/>
            <person name="Aguilar-Pontes M.V."/>
            <person name="Robinson A.J."/>
            <person name="Andreopoulos B."/>
            <person name="LaButti K."/>
            <person name="Kuo A."/>
            <person name="Mondo S."/>
            <person name="Riley R."/>
            <person name="Otillar R."/>
            <person name="Haridas S."/>
            <person name="Lipzen A."/>
            <person name="Grimwood J."/>
            <person name="Schmutz J."/>
            <person name="Clum A."/>
            <person name="Reid I.D."/>
            <person name="Moisan M.C."/>
            <person name="Butler G."/>
            <person name="Nguyen T.T.M."/>
            <person name="Dewar K."/>
            <person name="Conant G."/>
            <person name="Drula E."/>
            <person name="Henrissat B."/>
            <person name="Hansel C."/>
            <person name="Singer S."/>
            <person name="Hutchinson M.I."/>
            <person name="de Vries R.P."/>
            <person name="Natvig D.O."/>
            <person name="Powell A.J."/>
            <person name="Tsang A."/>
            <person name="Grigoriev I.V."/>
        </authorList>
    </citation>
    <scope>NUCLEOTIDE SEQUENCE [LARGE SCALE GENOMIC DNA]</scope>
    <source>
        <strain evidence="8 9">CBS 494.80</strain>
    </source>
</reference>
<feature type="region of interest" description="Disordered" evidence="5">
    <location>
        <begin position="35"/>
        <end position="54"/>
    </location>
</feature>
<evidence type="ECO:0000256" key="5">
    <source>
        <dbReference type="SAM" id="MobiDB-lite"/>
    </source>
</evidence>
<feature type="transmembrane region" description="Helical" evidence="6">
    <location>
        <begin position="71"/>
        <end position="95"/>
    </location>
</feature>
<evidence type="ECO:0000256" key="6">
    <source>
        <dbReference type="SAM" id="Phobius"/>
    </source>
</evidence>
<evidence type="ECO:0000256" key="3">
    <source>
        <dbReference type="ARBA" id="ARBA00022989"/>
    </source>
</evidence>
<evidence type="ECO:0000259" key="7">
    <source>
        <dbReference type="PROSITE" id="PS50850"/>
    </source>
</evidence>
<feature type="domain" description="Major facilitator superfamily (MFS) profile" evidence="7">
    <location>
        <begin position="73"/>
        <end position="532"/>
    </location>
</feature>